<dbReference type="CDD" id="cd04301">
    <property type="entry name" value="NAT_SF"/>
    <property type="match status" value="1"/>
</dbReference>
<dbReference type="eggNOG" id="ENOG502SS5F">
    <property type="taxonomic scope" value="Eukaryota"/>
</dbReference>
<dbReference type="AlphaFoldDB" id="W9YLE3"/>
<dbReference type="InterPro" id="IPR052523">
    <property type="entry name" value="Trichothecene_AcTrans"/>
</dbReference>
<accession>W9YLE3</accession>
<sequence>MDQKQKLDMANGATGPALPQPAVRFRPAGVEEDDVLSRILCNAFLPIWDHNWFQGVSAPLEPVVVNVNVTVSNNGNGKPSSGSMSRQQKSRVRFYWSLIKLTRLLGGEVLVAEVPAARAAGKTETETEAETDIGAILLWLPPSKRLGALDVGTLWKSGFFSLMLPWNYGLGGLYRIEMVSEANVRSMFARTLKDACGFADRDCGFVRMVASNPKYAGQGYGSKLLQHQIERHFARFAHTPVILDTSTSQAVRAYQRLGFTLLAEVPVDTGTDARGIPLTKSASEEVRRQARETCVERVMVRLP</sequence>
<dbReference type="PROSITE" id="PS51186">
    <property type="entry name" value="GNAT"/>
    <property type="match status" value="1"/>
</dbReference>
<feature type="domain" description="N-acetyltransferase" evidence="2">
    <location>
        <begin position="195"/>
        <end position="283"/>
    </location>
</feature>
<reference evidence="3 4" key="1">
    <citation type="submission" date="2013-03" db="EMBL/GenBank/DDBJ databases">
        <title>The Genome Sequence of Capronia epimyces CBS 606.96.</title>
        <authorList>
            <consortium name="The Broad Institute Genomics Platform"/>
            <person name="Cuomo C."/>
            <person name="de Hoog S."/>
            <person name="Gorbushina A."/>
            <person name="Walker B."/>
            <person name="Young S.K."/>
            <person name="Zeng Q."/>
            <person name="Gargeya S."/>
            <person name="Fitzgerald M."/>
            <person name="Haas B."/>
            <person name="Abouelleil A."/>
            <person name="Allen A.W."/>
            <person name="Alvarado L."/>
            <person name="Arachchi H.M."/>
            <person name="Berlin A.M."/>
            <person name="Chapman S.B."/>
            <person name="Gainer-Dewar J."/>
            <person name="Goldberg J."/>
            <person name="Griggs A."/>
            <person name="Gujja S."/>
            <person name="Hansen M."/>
            <person name="Howarth C."/>
            <person name="Imamovic A."/>
            <person name="Ireland A."/>
            <person name="Larimer J."/>
            <person name="McCowan C."/>
            <person name="Murphy C."/>
            <person name="Pearson M."/>
            <person name="Poon T.W."/>
            <person name="Priest M."/>
            <person name="Roberts A."/>
            <person name="Saif S."/>
            <person name="Shea T."/>
            <person name="Sisk P."/>
            <person name="Sykes S."/>
            <person name="Wortman J."/>
            <person name="Nusbaum C."/>
            <person name="Birren B."/>
        </authorList>
    </citation>
    <scope>NUCLEOTIDE SEQUENCE [LARGE SCALE GENOMIC DNA]</scope>
    <source>
        <strain evidence="3 4">CBS 606.96</strain>
    </source>
</reference>
<dbReference type="STRING" id="1182542.W9YLE3"/>
<comment type="caution">
    <text evidence="3">The sequence shown here is derived from an EMBL/GenBank/DDBJ whole genome shotgun (WGS) entry which is preliminary data.</text>
</comment>
<protein>
    <recommendedName>
        <fullName evidence="2">N-acetyltransferase domain-containing protein</fullName>
    </recommendedName>
</protein>
<dbReference type="RefSeq" id="XP_007731468.1">
    <property type="nucleotide sequence ID" value="XM_007733278.1"/>
</dbReference>
<dbReference type="InterPro" id="IPR000182">
    <property type="entry name" value="GNAT_dom"/>
</dbReference>
<gene>
    <name evidence="3" type="ORF">A1O3_03139</name>
</gene>
<proteinExistence type="predicted"/>
<evidence type="ECO:0000313" key="3">
    <source>
        <dbReference type="EMBL" id="EXJ90071.1"/>
    </source>
</evidence>
<dbReference type="GeneID" id="19167268"/>
<dbReference type="EMBL" id="AMGY01000002">
    <property type="protein sequence ID" value="EXJ90071.1"/>
    <property type="molecule type" value="Genomic_DNA"/>
</dbReference>
<dbReference type="SUPFAM" id="SSF55729">
    <property type="entry name" value="Acyl-CoA N-acyltransferases (Nat)"/>
    <property type="match status" value="1"/>
</dbReference>
<dbReference type="Gene3D" id="3.40.630.30">
    <property type="match status" value="1"/>
</dbReference>
<dbReference type="GO" id="GO:0016747">
    <property type="term" value="F:acyltransferase activity, transferring groups other than amino-acyl groups"/>
    <property type="evidence" value="ECO:0007669"/>
    <property type="project" value="InterPro"/>
</dbReference>
<evidence type="ECO:0000256" key="1">
    <source>
        <dbReference type="SAM" id="MobiDB-lite"/>
    </source>
</evidence>
<dbReference type="InterPro" id="IPR016181">
    <property type="entry name" value="Acyl_CoA_acyltransferase"/>
</dbReference>
<dbReference type="OrthoDB" id="2832510at2759"/>
<dbReference type="PANTHER" id="PTHR42791">
    <property type="entry name" value="GNAT FAMILY ACETYLTRANSFERASE"/>
    <property type="match status" value="1"/>
</dbReference>
<evidence type="ECO:0000313" key="4">
    <source>
        <dbReference type="Proteomes" id="UP000019478"/>
    </source>
</evidence>
<dbReference type="Pfam" id="PF00583">
    <property type="entry name" value="Acetyltransf_1"/>
    <property type="match status" value="1"/>
</dbReference>
<organism evidence="3 4">
    <name type="scientific">Capronia epimyces CBS 606.96</name>
    <dbReference type="NCBI Taxonomy" id="1182542"/>
    <lineage>
        <taxon>Eukaryota</taxon>
        <taxon>Fungi</taxon>
        <taxon>Dikarya</taxon>
        <taxon>Ascomycota</taxon>
        <taxon>Pezizomycotina</taxon>
        <taxon>Eurotiomycetes</taxon>
        <taxon>Chaetothyriomycetidae</taxon>
        <taxon>Chaetothyriales</taxon>
        <taxon>Herpotrichiellaceae</taxon>
        <taxon>Capronia</taxon>
    </lineage>
</organism>
<evidence type="ECO:0000259" key="2">
    <source>
        <dbReference type="PROSITE" id="PS51186"/>
    </source>
</evidence>
<dbReference type="PANTHER" id="PTHR42791:SF1">
    <property type="entry name" value="N-ACETYLTRANSFERASE DOMAIN-CONTAINING PROTEIN"/>
    <property type="match status" value="1"/>
</dbReference>
<dbReference type="HOGENOM" id="CLU_1098778_0_0_1"/>
<feature type="region of interest" description="Disordered" evidence="1">
    <location>
        <begin position="1"/>
        <end position="21"/>
    </location>
</feature>
<keyword evidence="4" id="KW-1185">Reference proteome</keyword>
<name>W9YLE3_9EURO</name>
<dbReference type="Proteomes" id="UP000019478">
    <property type="component" value="Unassembled WGS sequence"/>
</dbReference>